<dbReference type="EMBL" id="WHNW01000001">
    <property type="protein sequence ID" value="MPV85225.1"/>
    <property type="molecule type" value="Genomic_DNA"/>
</dbReference>
<sequence>MKKSLFALMAAAAFSAQSVEINPDGTGQVLLYPFYTVKSGFDTSINITNTTNTTKAVKVRFSEGKNTWEVLDFNLYLSPYDVWTAVLTKNQAGGVRLVTRDTSCTVPAIPAEGILFRNALYAGNDAEGNGEAEADQSLTRLEEGHLEVIEMGLVQNSASHPLATAIKHVNGVPNDCNAVTAAWDGGLWSADRNANMSAPTGGLYGSTQFINIPQGISTTVDATAIDNFWELSGNGNSANNRPGTSFPDLNGQVEEGLSLLKLGNKSSSVVANGGLVTSTWNETIDAVSAVLMARSISNDYYVNAGLNGATDWVISFPTKHFYVNGGESFNGLGPNRPPFKSSFDADNDEGACETVSLSYFDREEERNQVNTEVDFSPSVNPDTGPAICWETSRITFNNRSVFGASATLNNIEIPFSEGWAEIGFNGRLVSNESHRYIGLPVIGFSAVSLQNGQLNGGSTLANYATSTPHKRTRQIN</sequence>
<dbReference type="InParanoid" id="A0A6N7EUC4"/>
<keyword evidence="3" id="KW-1185">Reference proteome</keyword>
<evidence type="ECO:0000313" key="2">
    <source>
        <dbReference type="EMBL" id="MPV85225.1"/>
    </source>
</evidence>
<accession>A0A6N7EUC4</accession>
<gene>
    <name evidence="2" type="ORF">GCU85_00565</name>
</gene>
<proteinExistence type="predicted"/>
<reference evidence="2 3" key="1">
    <citation type="submission" date="2019-10" db="EMBL/GenBank/DDBJ databases">
        <title>Cardiobacteriales fam. a chemoheterotrophic member of the order Cardiobacteriales, and proposal of Cardiobacteriales fam. nov.</title>
        <authorList>
            <person name="Wang C."/>
        </authorList>
    </citation>
    <scope>NUCLEOTIDE SEQUENCE [LARGE SCALE GENOMIC DNA]</scope>
    <source>
        <strain evidence="2 3">ML27</strain>
    </source>
</reference>
<dbReference type="Proteomes" id="UP000471298">
    <property type="component" value="Unassembled WGS sequence"/>
</dbReference>
<evidence type="ECO:0000313" key="3">
    <source>
        <dbReference type="Proteomes" id="UP000471298"/>
    </source>
</evidence>
<comment type="caution">
    <text evidence="2">The sequence shown here is derived from an EMBL/GenBank/DDBJ whole genome shotgun (WGS) entry which is preliminary data.</text>
</comment>
<feature type="chain" id="PRO_5026723480" evidence="1">
    <location>
        <begin position="19"/>
        <end position="476"/>
    </location>
</feature>
<dbReference type="RefSeq" id="WP_152808267.1">
    <property type="nucleotide sequence ID" value="NZ_WHNW01000001.1"/>
</dbReference>
<feature type="signal peptide" evidence="1">
    <location>
        <begin position="1"/>
        <end position="18"/>
    </location>
</feature>
<keyword evidence="1" id="KW-0732">Signal</keyword>
<name>A0A6N7EUC4_9GAMM</name>
<evidence type="ECO:0000256" key="1">
    <source>
        <dbReference type="SAM" id="SignalP"/>
    </source>
</evidence>
<protein>
    <submittedName>
        <fullName evidence="2">Uncharacterized protein</fullName>
    </submittedName>
</protein>
<organism evidence="2 3">
    <name type="scientific">Ostreibacterium oceani</name>
    <dbReference type="NCBI Taxonomy" id="2654998"/>
    <lineage>
        <taxon>Bacteria</taxon>
        <taxon>Pseudomonadati</taxon>
        <taxon>Pseudomonadota</taxon>
        <taxon>Gammaproteobacteria</taxon>
        <taxon>Cardiobacteriales</taxon>
        <taxon>Ostreibacteriaceae</taxon>
        <taxon>Ostreibacterium</taxon>
    </lineage>
</organism>
<dbReference type="AlphaFoldDB" id="A0A6N7EUC4"/>